<dbReference type="Proteomes" id="UP001144396">
    <property type="component" value="Unassembled WGS sequence"/>
</dbReference>
<protein>
    <submittedName>
        <fullName evidence="1">Uncharacterized protein</fullName>
    </submittedName>
</protein>
<name>A0A9W6FRN7_9MICO</name>
<accession>A0A9W6FRN7</accession>
<reference evidence="1" key="1">
    <citation type="submission" date="2022-12" db="EMBL/GenBank/DDBJ databases">
        <title>Reference genome sequencing for broad-spectrum identification of bacterial and archaeal isolates by mass spectrometry.</title>
        <authorList>
            <person name="Sekiguchi Y."/>
            <person name="Tourlousse D.M."/>
        </authorList>
    </citation>
    <scope>NUCLEOTIDE SEQUENCE</scope>
    <source>
        <strain evidence="1">14</strain>
    </source>
</reference>
<evidence type="ECO:0000313" key="2">
    <source>
        <dbReference type="Proteomes" id="UP001144396"/>
    </source>
</evidence>
<organism evidence="1 2">
    <name type="scientific">Agromyces rhizosphaerae</name>
    <dbReference type="NCBI Taxonomy" id="88374"/>
    <lineage>
        <taxon>Bacteria</taxon>
        <taxon>Bacillati</taxon>
        <taxon>Actinomycetota</taxon>
        <taxon>Actinomycetes</taxon>
        <taxon>Micrococcales</taxon>
        <taxon>Microbacteriaceae</taxon>
        <taxon>Agromyces</taxon>
    </lineage>
</organism>
<dbReference type="EMBL" id="BSDP01000001">
    <property type="protein sequence ID" value="GLI27303.1"/>
    <property type="molecule type" value="Genomic_DNA"/>
</dbReference>
<evidence type="ECO:0000313" key="1">
    <source>
        <dbReference type="EMBL" id="GLI27303.1"/>
    </source>
</evidence>
<sequence length="118" mass="11867">MTSESDATGRRLAALRAQSAGIAGLAAQVAAAPSLLPAPGAACWASEARNRYEERLVAVLHRLNAVRVVLDDGAAASAALAARLEEERAHLSAAEATTAEALAAFGLGSAAVHAGAWP</sequence>
<proteinExistence type="predicted"/>
<dbReference type="RefSeq" id="WP_281883732.1">
    <property type="nucleotide sequence ID" value="NZ_BSDP01000001.1"/>
</dbReference>
<comment type="caution">
    <text evidence="1">The sequence shown here is derived from an EMBL/GenBank/DDBJ whole genome shotgun (WGS) entry which is preliminary data.</text>
</comment>
<keyword evidence="2" id="KW-1185">Reference proteome</keyword>
<gene>
    <name evidence="1" type="ORF">ARHIZOSPH14_15450</name>
</gene>
<dbReference type="AlphaFoldDB" id="A0A9W6FRN7"/>